<dbReference type="Pfam" id="PF13276">
    <property type="entry name" value="HTH_21"/>
    <property type="match status" value="1"/>
</dbReference>
<dbReference type="GO" id="GO:0006313">
    <property type="term" value="P:DNA transposition"/>
    <property type="evidence" value="ECO:0007669"/>
    <property type="project" value="InterPro"/>
</dbReference>
<evidence type="ECO:0000259" key="3">
    <source>
        <dbReference type="PROSITE" id="PS50994"/>
    </source>
</evidence>
<feature type="coiled-coil region" evidence="2">
    <location>
        <begin position="56"/>
        <end position="86"/>
    </location>
</feature>
<dbReference type="InterPro" id="IPR050900">
    <property type="entry name" value="Transposase_IS3/IS150/IS904"/>
</dbReference>
<dbReference type="AlphaFoldDB" id="A0AAT9P799"/>
<gene>
    <name evidence="4" type="ORF">KYI10_12270</name>
</gene>
<evidence type="ECO:0000313" key="4">
    <source>
        <dbReference type="EMBL" id="QYA34137.1"/>
    </source>
</evidence>
<dbReference type="InterPro" id="IPR001584">
    <property type="entry name" value="Integrase_cat-core"/>
</dbReference>
<evidence type="ECO:0000256" key="2">
    <source>
        <dbReference type="SAM" id="Coils"/>
    </source>
</evidence>
<dbReference type="InterPro" id="IPR048020">
    <property type="entry name" value="Transpos_IS3"/>
</dbReference>
<dbReference type="NCBIfam" id="NF033516">
    <property type="entry name" value="transpos_IS3"/>
    <property type="match status" value="1"/>
</dbReference>
<dbReference type="PROSITE" id="PS50994">
    <property type="entry name" value="INTEGRASE"/>
    <property type="match status" value="1"/>
</dbReference>
<dbReference type="Pfam" id="PF13333">
    <property type="entry name" value="rve_2"/>
    <property type="match status" value="1"/>
</dbReference>
<proteinExistence type="predicted"/>
<dbReference type="GO" id="GO:0003677">
    <property type="term" value="F:DNA binding"/>
    <property type="evidence" value="ECO:0007669"/>
    <property type="project" value="InterPro"/>
</dbReference>
<dbReference type="Pfam" id="PF00665">
    <property type="entry name" value="rve"/>
    <property type="match status" value="1"/>
</dbReference>
<dbReference type="InterPro" id="IPR002514">
    <property type="entry name" value="Transposase_8"/>
</dbReference>
<keyword evidence="2" id="KW-0175">Coiled coil</keyword>
<comment type="function">
    <text evidence="1">Involved in the transposition of the insertion sequence.</text>
</comment>
<protein>
    <submittedName>
        <fullName evidence="4">IS3 family transposase</fullName>
    </submittedName>
</protein>
<dbReference type="GO" id="GO:0015074">
    <property type="term" value="P:DNA integration"/>
    <property type="evidence" value="ECO:0007669"/>
    <property type="project" value="InterPro"/>
</dbReference>
<name>A0AAT9P799_9STAP</name>
<sequence length="376" mass="44037">MARTRRTFTPEFKLQMVRLFENGKSKSDIVREYDLTPSALDKWIKNHQNSGSFNVVDNLTDEEKELRKLRKENQQLKMENDIFKASSADHGTKIEVIQQNAYQYSVSAMCKVLKIPRSTYYDSIKRMPNKPKKDDLELEQAIVSTFNSNRKSFGTRKIKNELNKLGIIVSRRKIGRIMKKYNLISVYTKAKYKNHQKETNEKLIKNHLNRSFTREQPLEVLVSDLTYVKVAGTWHYICLFIDLFNREIVGYSAGKNKDAHLVTKAISKINHNLEQIELFHTDRGKEFDNKLIDEVLKTFNIKRSLSTKGCPYDNAVAEATMKAIKTEFVKQMKFEDLNQLEAELFDYVNWYNNFRPHSSLHYLTPVAFKNLHMKSV</sequence>
<accession>A0AAT9P799</accession>
<evidence type="ECO:0000256" key="1">
    <source>
        <dbReference type="ARBA" id="ARBA00002286"/>
    </source>
</evidence>
<dbReference type="InterPro" id="IPR025948">
    <property type="entry name" value="HTH-like_dom"/>
</dbReference>
<reference evidence="4" key="1">
    <citation type="submission" date="2021-07" db="EMBL/GenBank/DDBJ databases">
        <title>Prevalence and characterization of methicillin-resistant Macrococcus spp. in food producing animals and meat in Switzerland in 2019.</title>
        <authorList>
            <person name="Keller J.E."/>
            <person name="Schwendener S."/>
            <person name="Neuenschwander J."/>
            <person name="Overesch G."/>
            <person name="Perreten V."/>
        </authorList>
    </citation>
    <scope>NUCLEOTIDE SEQUENCE</scope>
    <source>
        <strain evidence="4">19Msa1099</strain>
        <plasmid evidence="4">p19Msa1099-1</plasmid>
    </source>
</reference>
<organism evidence="4">
    <name type="scientific">Macrococcus psychrotolerans</name>
    <dbReference type="NCBI Taxonomy" id="3039389"/>
    <lineage>
        <taxon>Bacteria</taxon>
        <taxon>Bacillati</taxon>
        <taxon>Bacillota</taxon>
        <taxon>Bacilli</taxon>
        <taxon>Bacillales</taxon>
        <taxon>Staphylococcaceae</taxon>
        <taxon>Macrococcus</taxon>
    </lineage>
</organism>
<dbReference type="EMBL" id="CP079957">
    <property type="protein sequence ID" value="QYA34137.1"/>
    <property type="molecule type" value="Genomic_DNA"/>
</dbReference>
<keyword evidence="4" id="KW-0614">Plasmid</keyword>
<geneLocation type="plasmid" evidence="4">
    <name>p19Msa1099-1</name>
</geneLocation>
<dbReference type="PANTHER" id="PTHR46889">
    <property type="entry name" value="TRANSPOSASE INSF FOR INSERTION SEQUENCE IS3B-RELATED"/>
    <property type="match status" value="1"/>
</dbReference>
<dbReference type="PANTHER" id="PTHR46889:SF5">
    <property type="entry name" value="INTEGRASE PROTEIN"/>
    <property type="match status" value="1"/>
</dbReference>
<dbReference type="Pfam" id="PF01527">
    <property type="entry name" value="HTH_Tnp_1"/>
    <property type="match status" value="1"/>
</dbReference>
<feature type="domain" description="Integrase catalytic" evidence="3">
    <location>
        <begin position="213"/>
        <end position="373"/>
    </location>
</feature>
<dbReference type="GO" id="GO:0004803">
    <property type="term" value="F:transposase activity"/>
    <property type="evidence" value="ECO:0007669"/>
    <property type="project" value="InterPro"/>
</dbReference>